<dbReference type="RefSeq" id="WP_191828837.1">
    <property type="nucleotide sequence ID" value="NZ_JACYHB010000006.1"/>
</dbReference>
<sequence>MGMLTHYFAAADDASAAIRATEPADPVEDDGPPGAASLDIVRLAGLEPFVRLGTLTSRLTGRSYGEVTRHPRHGTVVGSGGDDGPWVVTVSDELVRALAASTRTVLEGVVDDWPEPPARTGAEPQWPAAALHELAELCARARDTGHRVYCWACL</sequence>
<dbReference type="EMBL" id="JACYHB010000006">
    <property type="protein sequence ID" value="MBD8079256.1"/>
    <property type="molecule type" value="Genomic_DNA"/>
</dbReference>
<evidence type="ECO:0000313" key="2">
    <source>
        <dbReference type="Proteomes" id="UP000610846"/>
    </source>
</evidence>
<dbReference type="Proteomes" id="UP000610846">
    <property type="component" value="Unassembled WGS sequence"/>
</dbReference>
<evidence type="ECO:0000313" key="1">
    <source>
        <dbReference type="EMBL" id="MBD8079256.1"/>
    </source>
</evidence>
<protein>
    <submittedName>
        <fullName evidence="1">Uncharacterized protein</fullName>
    </submittedName>
</protein>
<accession>A0A927G964</accession>
<gene>
    <name evidence="1" type="ORF">IF651_09350</name>
</gene>
<reference evidence="1" key="2">
    <citation type="submission" date="2020-09" db="EMBL/GenBank/DDBJ databases">
        <authorList>
            <person name="Yu Y."/>
        </authorList>
    </citation>
    <scope>NUCLEOTIDE SEQUENCE</scope>
    <source>
        <strain evidence="1">KCTC 49039</strain>
    </source>
</reference>
<keyword evidence="2" id="KW-1185">Reference proteome</keyword>
<proteinExistence type="predicted"/>
<name>A0A927G964_9MICO</name>
<reference evidence="1" key="1">
    <citation type="journal article" date="2018" name="Curr. Microbiol.">
        <title>Cellulosimicrobium arenosum sp. nov., Isolated from Marine Sediment Sand.</title>
        <authorList>
            <person name="Oh M."/>
            <person name="Kim J.H."/>
            <person name="Yoon J.H."/>
            <person name="Schumann P."/>
            <person name="Kim W."/>
        </authorList>
    </citation>
    <scope>NUCLEOTIDE SEQUENCE</scope>
    <source>
        <strain evidence="1">KCTC 49039</strain>
    </source>
</reference>
<dbReference type="AlphaFoldDB" id="A0A927G964"/>
<organism evidence="1 2">
    <name type="scientific">Cellulosimicrobium arenosum</name>
    <dbReference type="NCBI Taxonomy" id="2708133"/>
    <lineage>
        <taxon>Bacteria</taxon>
        <taxon>Bacillati</taxon>
        <taxon>Actinomycetota</taxon>
        <taxon>Actinomycetes</taxon>
        <taxon>Micrococcales</taxon>
        <taxon>Promicromonosporaceae</taxon>
        <taxon>Cellulosimicrobium</taxon>
    </lineage>
</organism>
<comment type="caution">
    <text evidence="1">The sequence shown here is derived from an EMBL/GenBank/DDBJ whole genome shotgun (WGS) entry which is preliminary data.</text>
</comment>